<dbReference type="InterPro" id="IPR021109">
    <property type="entry name" value="Peptidase_aspartic_dom_sf"/>
</dbReference>
<dbReference type="Pfam" id="PF24476">
    <property type="entry name" value="DUF7580"/>
    <property type="match status" value="1"/>
</dbReference>
<dbReference type="InterPro" id="IPR056002">
    <property type="entry name" value="DUF7580"/>
</dbReference>
<protein>
    <recommendedName>
        <fullName evidence="1">DUF7580 domain-containing protein</fullName>
    </recommendedName>
</protein>
<evidence type="ECO:0000259" key="1">
    <source>
        <dbReference type="Pfam" id="PF24476"/>
    </source>
</evidence>
<evidence type="ECO:0000313" key="3">
    <source>
        <dbReference type="Proteomes" id="UP001390339"/>
    </source>
</evidence>
<dbReference type="Proteomes" id="UP001390339">
    <property type="component" value="Unassembled WGS sequence"/>
</dbReference>
<dbReference type="Gene3D" id="2.40.70.10">
    <property type="entry name" value="Acid Proteases"/>
    <property type="match status" value="1"/>
</dbReference>
<feature type="domain" description="DUF7580" evidence="1">
    <location>
        <begin position="176"/>
        <end position="373"/>
    </location>
</feature>
<proteinExistence type="predicted"/>
<reference evidence="2 3" key="1">
    <citation type="journal article" date="2024" name="IMA Fungus">
        <title>Apiospora arundinis, a panoply of carbohydrate-active enzymes and secondary metabolites.</title>
        <authorList>
            <person name="Sorensen T."/>
            <person name="Petersen C."/>
            <person name="Muurmann A.T."/>
            <person name="Christiansen J.V."/>
            <person name="Brundto M.L."/>
            <person name="Overgaard C.K."/>
            <person name="Boysen A.T."/>
            <person name="Wollenberg R.D."/>
            <person name="Larsen T.O."/>
            <person name="Sorensen J.L."/>
            <person name="Nielsen K.L."/>
            <person name="Sondergaard T.E."/>
        </authorList>
    </citation>
    <scope>NUCLEOTIDE SEQUENCE [LARGE SCALE GENOMIC DNA]</scope>
    <source>
        <strain evidence="2 3">AAU 773</strain>
    </source>
</reference>
<keyword evidence="3" id="KW-1185">Reference proteome</keyword>
<dbReference type="EMBL" id="JAPCWZ010000004">
    <property type="protein sequence ID" value="KAK8867616.1"/>
    <property type="molecule type" value="Genomic_DNA"/>
</dbReference>
<gene>
    <name evidence="2" type="ORF">PGQ11_006194</name>
</gene>
<evidence type="ECO:0000313" key="2">
    <source>
        <dbReference type="EMBL" id="KAK8867616.1"/>
    </source>
</evidence>
<sequence length="508" mass="57623">MAKLPTTRPSCDLDRTGYENFKEELSKLLALLATFVDQKVIQAAIDLSQGNGTSNNMDFANPRAPYRKLKSLIRISQHTSYRSRGTTSWGPELLILEHPIEQYRKVSKRIKSTKAFIHGIEGNGPFHDVTEAHMRQAIPNTNLCSEPSSFIRMNFGKGRLYEGLSREGYPADYPPERHGATPTISLAHLLENGFLRDKKHGGAFNPLDKAALALSLGRCLVHYFHGHLMRLPWSADNIYFLHQYKDSQHWLFNIHHPYVTCRTRKETKEVISDDILDRPVNPGKCQAILCSFARLLLEIENGHRIAISGRVRSDLKRMNNKVTNNRRNYRAAIGGCIIFTKHLESVTGRQPTLYDVRKVLYKKVLANLESHIRTFKQTDVYAEPRDVDLMESVKTTNLRLSKAPITLQCNGSAVTKKRDALLDTGADANCISPILCYILNCDKRPCSGLSLTLPGGSTVTPQEEVDVKFCLYEENNWYEATFYVVERLGEEVILGEQFLSKHNVFTRT</sequence>
<dbReference type="SUPFAM" id="SSF50630">
    <property type="entry name" value="Acid proteases"/>
    <property type="match status" value="1"/>
</dbReference>
<dbReference type="CDD" id="cd00303">
    <property type="entry name" value="retropepsin_like"/>
    <property type="match status" value="1"/>
</dbReference>
<accession>A0ABR2ISR7</accession>
<organism evidence="2 3">
    <name type="scientific">Apiospora arundinis</name>
    <dbReference type="NCBI Taxonomy" id="335852"/>
    <lineage>
        <taxon>Eukaryota</taxon>
        <taxon>Fungi</taxon>
        <taxon>Dikarya</taxon>
        <taxon>Ascomycota</taxon>
        <taxon>Pezizomycotina</taxon>
        <taxon>Sordariomycetes</taxon>
        <taxon>Xylariomycetidae</taxon>
        <taxon>Amphisphaeriales</taxon>
        <taxon>Apiosporaceae</taxon>
        <taxon>Apiospora</taxon>
    </lineage>
</organism>
<name>A0ABR2ISR7_9PEZI</name>
<comment type="caution">
    <text evidence="2">The sequence shown here is derived from an EMBL/GenBank/DDBJ whole genome shotgun (WGS) entry which is preliminary data.</text>
</comment>